<dbReference type="EMBL" id="LAZR01046918">
    <property type="protein sequence ID" value="KKK95421.1"/>
    <property type="molecule type" value="Genomic_DNA"/>
</dbReference>
<evidence type="ECO:0000313" key="1">
    <source>
        <dbReference type="EMBL" id="KKK95421.1"/>
    </source>
</evidence>
<reference evidence="1" key="1">
    <citation type="journal article" date="2015" name="Nature">
        <title>Complex archaea that bridge the gap between prokaryotes and eukaryotes.</title>
        <authorList>
            <person name="Spang A."/>
            <person name="Saw J.H."/>
            <person name="Jorgensen S.L."/>
            <person name="Zaremba-Niedzwiedzka K."/>
            <person name="Martijn J."/>
            <person name="Lind A.E."/>
            <person name="van Eijk R."/>
            <person name="Schleper C."/>
            <person name="Guy L."/>
            <person name="Ettema T.J."/>
        </authorList>
    </citation>
    <scope>NUCLEOTIDE SEQUENCE</scope>
</reference>
<gene>
    <name evidence="1" type="ORF">LCGC14_2672980</name>
</gene>
<proteinExistence type="predicted"/>
<accession>A0A0F9CFJ1</accession>
<name>A0A0F9CFJ1_9ZZZZ</name>
<organism evidence="1">
    <name type="scientific">marine sediment metagenome</name>
    <dbReference type="NCBI Taxonomy" id="412755"/>
    <lineage>
        <taxon>unclassified sequences</taxon>
        <taxon>metagenomes</taxon>
        <taxon>ecological metagenomes</taxon>
    </lineage>
</organism>
<sequence length="443" mass="48086">SKFSSFVVFNDHLYICDGETLPQKWDGVSTSTFPFGGVPHPATALTAALAGAGAGNVDDGTHSYKVTFVTAEGETDPNIKSNVVTVADKATDGKVDLTSIPTGPTSGGPTVTDRKIYRTVAGDTGNWKLLTTIADNTTTTYTDNTADAGLGADAPTSNGTARIPADWTGTNFPKRIVKHGRGASERLWAFGCPSNLERIYAGATGDDNFLDASVVTIDIETGDGFGIVGMEEYGDRLVPVGKRQPYLIDDLDADSTKWGYDPAQWEGGLGNDRLLVKTPNDLIAMSEDGEIYSVITTQQTGDYRSASIARPAFIHKWIEDNVDLAQIDDFHMVYDQAIRAIKIFVIRKGQTKTDTALVFSIDRPPEEAWVRHRYIGQNFASVATVVRVAAGNWKIYTGGHAGTAYKLESTTLTDDGVHYDSSFLTIDDPFANPRVNKRYDRDW</sequence>
<comment type="caution">
    <text evidence="1">The sequence shown here is derived from an EMBL/GenBank/DDBJ whole genome shotgun (WGS) entry which is preliminary data.</text>
</comment>
<feature type="non-terminal residue" evidence="1">
    <location>
        <position position="1"/>
    </location>
</feature>
<feature type="non-terminal residue" evidence="1">
    <location>
        <position position="443"/>
    </location>
</feature>
<protein>
    <submittedName>
        <fullName evidence="1">Uncharacterized protein</fullName>
    </submittedName>
</protein>
<dbReference type="AlphaFoldDB" id="A0A0F9CFJ1"/>